<dbReference type="RefSeq" id="WP_076623461.1">
    <property type="nucleotide sequence ID" value="NZ_BMEW01000013.1"/>
</dbReference>
<dbReference type="AlphaFoldDB" id="A0A1U7D5E3"/>
<evidence type="ECO:0000313" key="2">
    <source>
        <dbReference type="Proteomes" id="UP000186559"/>
    </source>
</evidence>
<keyword evidence="2" id="KW-1185">Reference proteome</keyword>
<proteinExistence type="predicted"/>
<protein>
    <submittedName>
        <fullName evidence="1">Uncharacterized protein</fullName>
    </submittedName>
</protein>
<organism evidence="1 2">
    <name type="scientific">Salipiger profundus</name>
    <dbReference type="NCBI Taxonomy" id="1229727"/>
    <lineage>
        <taxon>Bacteria</taxon>
        <taxon>Pseudomonadati</taxon>
        <taxon>Pseudomonadota</taxon>
        <taxon>Alphaproteobacteria</taxon>
        <taxon>Rhodobacterales</taxon>
        <taxon>Roseobacteraceae</taxon>
        <taxon>Salipiger</taxon>
    </lineage>
</organism>
<dbReference type="Proteomes" id="UP000186559">
    <property type="component" value="Chromosome"/>
</dbReference>
<sequence length="241" mass="26736">MAYRDPDRMILPIGCSCIVQFQLQQSRLIEFALSTVSGAELFAGPFDWLISTPDASAAVLEAREIPLRGLDELELRNGLAQARRQDGLYFWHINKEIGKPALQLDSLDELAPAEAAIVGKYRALSERFGAGDRALCCLWSNIQPNLQIAAGMVDRPWSDFHLTEARYAALRQACARLPAASVTMRFVCRPEDVSPDLHHRPDVHLLPLARSDAYKGEPDLFHPVFEDIFKATGAGDTLHGI</sequence>
<dbReference type="OrthoDB" id="8348025at2"/>
<dbReference type="KEGG" id="tpro:Ga0080559_TMP2601"/>
<evidence type="ECO:0000313" key="1">
    <source>
        <dbReference type="EMBL" id="APX23397.1"/>
    </source>
</evidence>
<reference evidence="1 2" key="1">
    <citation type="submission" date="2016-03" db="EMBL/GenBank/DDBJ databases">
        <title>Deep-sea bacteria in the southern Pacific.</title>
        <authorList>
            <person name="Tang K."/>
        </authorList>
    </citation>
    <scope>NUCLEOTIDE SEQUENCE [LARGE SCALE GENOMIC DNA]</scope>
    <source>
        <strain evidence="1 2">JLT2016</strain>
    </source>
</reference>
<name>A0A1U7D5E3_9RHOB</name>
<dbReference type="EMBL" id="CP014796">
    <property type="protein sequence ID" value="APX23397.1"/>
    <property type="molecule type" value="Genomic_DNA"/>
</dbReference>
<gene>
    <name evidence="1" type="ORF">Ga0080559_TMP2601</name>
</gene>
<accession>A0A1U7D5E3</accession>